<evidence type="ECO:0000313" key="1">
    <source>
        <dbReference type="EMBL" id="EJW20493.1"/>
    </source>
</evidence>
<accession>J9DEE6</accession>
<gene>
    <name evidence="1" type="ORF">IMCC14465_17860</name>
</gene>
<dbReference type="InterPro" id="IPR023214">
    <property type="entry name" value="HAD_sf"/>
</dbReference>
<protein>
    <submittedName>
        <fullName evidence="1">Uncharacterized protein</fullName>
    </submittedName>
</protein>
<dbReference type="eggNOG" id="COG0647">
    <property type="taxonomic scope" value="Bacteria"/>
</dbReference>
<dbReference type="Proteomes" id="UP000004836">
    <property type="component" value="Unassembled WGS sequence"/>
</dbReference>
<comment type="caution">
    <text evidence="1">The sequence shown here is derived from an EMBL/GenBank/DDBJ whole genome shotgun (WGS) entry which is preliminary data.</text>
</comment>
<name>J9DEE6_9PROT</name>
<dbReference type="EMBL" id="ALYF01000010">
    <property type="protein sequence ID" value="EJW20493.1"/>
    <property type="molecule type" value="Genomic_DNA"/>
</dbReference>
<evidence type="ECO:0000313" key="2">
    <source>
        <dbReference type="Proteomes" id="UP000004836"/>
    </source>
</evidence>
<dbReference type="STRING" id="1220535.IMCC14465_17860"/>
<reference evidence="1 2" key="1">
    <citation type="journal article" date="2012" name="J. Bacteriol.">
        <title>Genome Sequence of Strain IMCC14465, Isolated from the East Sea, Belonging to the PS1 Clade of Alphaproteobacteria.</title>
        <authorList>
            <person name="Yang S.J."/>
            <person name="Kang I."/>
            <person name="Cho J.C."/>
        </authorList>
    </citation>
    <scope>NUCLEOTIDE SEQUENCE [LARGE SCALE GENOMIC DNA]</scope>
    <source>
        <strain evidence="1 2">IMCC14465</strain>
    </source>
</reference>
<keyword evidence="2" id="KW-1185">Reference proteome</keyword>
<dbReference type="AlphaFoldDB" id="J9DEE6"/>
<sequence length="219" mass="24251">MLSEEISSQIETLDLDPDRPLVISDADEVLLQFMHQFEIYLDRHDMWIDLSSFKLQGNIKYKGGDEVVDMTNRNIIDDFFAAETLNFSPVDGAADALAALSKEAQVIILTNLPLAQKSERQTNLSQHGMDYPVVVGSGLKGPAVKSLGEKINAPLFFLDDIPHNINSVAEHMPQSGRIHMIADPRLSKLIGAAEGASARIDQWHEAQSWILEKLTASKT</sequence>
<proteinExistence type="predicted"/>
<dbReference type="Gene3D" id="3.40.50.1000">
    <property type="entry name" value="HAD superfamily/HAD-like"/>
    <property type="match status" value="1"/>
</dbReference>
<organism evidence="1 2">
    <name type="scientific">alpha proteobacterium IMCC14465</name>
    <dbReference type="NCBI Taxonomy" id="1220535"/>
    <lineage>
        <taxon>Bacteria</taxon>
        <taxon>Pseudomonadati</taxon>
        <taxon>Pseudomonadota</taxon>
        <taxon>Alphaproteobacteria</taxon>
        <taxon>PS1 clade</taxon>
    </lineage>
</organism>